<reference evidence="1 2" key="1">
    <citation type="submission" date="2019-10" db="EMBL/GenBank/DDBJ databases">
        <title>Nonomuraea sp. nov., isolated from Phyllanthus amarus.</title>
        <authorList>
            <person name="Klykleung N."/>
            <person name="Tanasupawat S."/>
        </authorList>
    </citation>
    <scope>NUCLEOTIDE SEQUENCE [LARGE SCALE GENOMIC DNA]</scope>
    <source>
        <strain evidence="1 2">CR1-09</strain>
    </source>
</reference>
<dbReference type="RefSeq" id="WP_139577229.1">
    <property type="nucleotide sequence ID" value="NZ_VDMA02000014.1"/>
</dbReference>
<dbReference type="EMBL" id="VDMA02000014">
    <property type="protein sequence ID" value="KAB8182152.1"/>
    <property type="molecule type" value="Genomic_DNA"/>
</dbReference>
<gene>
    <name evidence="1" type="ORF">FH610_024730</name>
</gene>
<keyword evidence="2" id="KW-1185">Reference proteome</keyword>
<accession>A0A5N6BNR7</accession>
<comment type="caution">
    <text evidence="1">The sequence shown here is derived from an EMBL/GenBank/DDBJ whole genome shotgun (WGS) entry which is preliminary data.</text>
</comment>
<name>A0A5N6BNR7_9ACTN</name>
<proteinExistence type="predicted"/>
<sequence>MSQLAVNFEVDEAVAAALTSGSWVMEAIARERELESLSQPWSRPAGWTETDGVRLRIEARKVRREMVDRLSRERGAARRAAVICLARPSLNGYAEELDLALSGSDGWTVVEVAALFTVMRDRDFQYGEDVWLSRVLELALSFGDGSL</sequence>
<organism evidence="1 2">
    <name type="scientific">Microbispora catharanthi</name>
    <dbReference type="NCBI Taxonomy" id="1712871"/>
    <lineage>
        <taxon>Bacteria</taxon>
        <taxon>Bacillati</taxon>
        <taxon>Actinomycetota</taxon>
        <taxon>Actinomycetes</taxon>
        <taxon>Streptosporangiales</taxon>
        <taxon>Streptosporangiaceae</taxon>
        <taxon>Microbispora</taxon>
    </lineage>
</organism>
<evidence type="ECO:0000313" key="2">
    <source>
        <dbReference type="Proteomes" id="UP000313066"/>
    </source>
</evidence>
<dbReference type="AlphaFoldDB" id="A0A5N6BNR7"/>
<evidence type="ECO:0000313" key="1">
    <source>
        <dbReference type="EMBL" id="KAB8182152.1"/>
    </source>
</evidence>
<protein>
    <submittedName>
        <fullName evidence="1">Uncharacterized protein</fullName>
    </submittedName>
</protein>
<dbReference type="Proteomes" id="UP000313066">
    <property type="component" value="Unassembled WGS sequence"/>
</dbReference>